<name>A0ABR1JGW4_9AGAR</name>
<feature type="region of interest" description="Disordered" evidence="1">
    <location>
        <begin position="89"/>
        <end position="115"/>
    </location>
</feature>
<feature type="compositionally biased region" description="Polar residues" evidence="1">
    <location>
        <begin position="104"/>
        <end position="115"/>
    </location>
</feature>
<protein>
    <submittedName>
        <fullName evidence="2">Uncharacterized protein</fullName>
    </submittedName>
</protein>
<proteinExistence type="predicted"/>
<accession>A0ABR1JGW4</accession>
<keyword evidence="3" id="KW-1185">Reference proteome</keyword>
<dbReference type="Proteomes" id="UP001498398">
    <property type="component" value="Unassembled WGS sequence"/>
</dbReference>
<evidence type="ECO:0000313" key="3">
    <source>
        <dbReference type="Proteomes" id="UP001498398"/>
    </source>
</evidence>
<organism evidence="2 3">
    <name type="scientific">Marasmiellus scandens</name>
    <dbReference type="NCBI Taxonomy" id="2682957"/>
    <lineage>
        <taxon>Eukaryota</taxon>
        <taxon>Fungi</taxon>
        <taxon>Dikarya</taxon>
        <taxon>Basidiomycota</taxon>
        <taxon>Agaricomycotina</taxon>
        <taxon>Agaricomycetes</taxon>
        <taxon>Agaricomycetidae</taxon>
        <taxon>Agaricales</taxon>
        <taxon>Marasmiineae</taxon>
        <taxon>Omphalotaceae</taxon>
        <taxon>Marasmiellus</taxon>
    </lineage>
</organism>
<gene>
    <name evidence="2" type="ORF">VKT23_008597</name>
</gene>
<sequence>MSLETFSVPGSENSSYPFHSLYNFVNDDDVLENFLPPVSVHDSDMEQRKLELEAELYRMQALYEENKESLEDDPSHSNVIEMMRQLGIDVDSPGEDPVLPTADIDNNQDYSPYPS</sequence>
<evidence type="ECO:0000256" key="1">
    <source>
        <dbReference type="SAM" id="MobiDB-lite"/>
    </source>
</evidence>
<comment type="caution">
    <text evidence="2">The sequence shown here is derived from an EMBL/GenBank/DDBJ whole genome shotgun (WGS) entry which is preliminary data.</text>
</comment>
<reference evidence="2 3" key="1">
    <citation type="submission" date="2024-01" db="EMBL/GenBank/DDBJ databases">
        <title>A draft genome for the cacao thread blight pathogen Marasmiellus scandens.</title>
        <authorList>
            <person name="Baruah I.K."/>
            <person name="Leung J."/>
            <person name="Bukari Y."/>
            <person name="Amoako-Attah I."/>
            <person name="Meinhardt L.W."/>
            <person name="Bailey B.A."/>
            <person name="Cohen S.P."/>
        </authorList>
    </citation>
    <scope>NUCLEOTIDE SEQUENCE [LARGE SCALE GENOMIC DNA]</scope>
    <source>
        <strain evidence="2 3">GH-19</strain>
    </source>
</reference>
<evidence type="ECO:0000313" key="2">
    <source>
        <dbReference type="EMBL" id="KAK7461419.1"/>
    </source>
</evidence>
<dbReference type="EMBL" id="JBANRG010000013">
    <property type="protein sequence ID" value="KAK7461419.1"/>
    <property type="molecule type" value="Genomic_DNA"/>
</dbReference>